<dbReference type="InterPro" id="IPR050640">
    <property type="entry name" value="Bact_2-comp_sensor_kinase"/>
</dbReference>
<dbReference type="InterPro" id="IPR033479">
    <property type="entry name" value="dCache_1"/>
</dbReference>
<dbReference type="OrthoDB" id="9809908at2"/>
<evidence type="ECO:0000313" key="16">
    <source>
        <dbReference type="Proteomes" id="UP000237749"/>
    </source>
</evidence>
<reference evidence="15 16" key="1">
    <citation type="submission" date="2018-02" db="EMBL/GenBank/DDBJ databases">
        <title>Genomic Encyclopedia of Archaeal and Bacterial Type Strains, Phase II (KMG-II): from individual species to whole genera.</title>
        <authorList>
            <person name="Goeker M."/>
        </authorList>
    </citation>
    <scope>NUCLEOTIDE SEQUENCE [LARGE SCALE GENOMIC DNA]</scope>
    <source>
        <strain evidence="15 16">DSM 3808</strain>
    </source>
</reference>
<dbReference type="InterPro" id="IPR036890">
    <property type="entry name" value="HATPase_C_sf"/>
</dbReference>
<dbReference type="GO" id="GO:0005886">
    <property type="term" value="C:plasma membrane"/>
    <property type="evidence" value="ECO:0007669"/>
    <property type="project" value="UniProtKB-SubCell"/>
</dbReference>
<dbReference type="Pfam" id="PF02743">
    <property type="entry name" value="dCache_1"/>
    <property type="match status" value="1"/>
</dbReference>
<gene>
    <name evidence="15" type="ORF">BXY41_102282</name>
</gene>
<evidence type="ECO:0000313" key="15">
    <source>
        <dbReference type="EMBL" id="PPK82592.1"/>
    </source>
</evidence>
<evidence type="ECO:0000256" key="3">
    <source>
        <dbReference type="ARBA" id="ARBA00012438"/>
    </source>
</evidence>
<evidence type="ECO:0000256" key="1">
    <source>
        <dbReference type="ARBA" id="ARBA00000085"/>
    </source>
</evidence>
<protein>
    <recommendedName>
        <fullName evidence="3">histidine kinase</fullName>
        <ecNumber evidence="3">2.7.13.3</ecNumber>
    </recommendedName>
</protein>
<keyword evidence="11 12" id="KW-0472">Membrane</keyword>
<dbReference type="EC" id="2.7.13.3" evidence="3"/>
<feature type="domain" description="HAMP" evidence="14">
    <location>
        <begin position="305"/>
        <end position="357"/>
    </location>
</feature>
<keyword evidence="6" id="KW-0808">Transferase</keyword>
<dbReference type="Pfam" id="PF06580">
    <property type="entry name" value="His_kinase"/>
    <property type="match status" value="1"/>
</dbReference>
<evidence type="ECO:0000259" key="13">
    <source>
        <dbReference type="PROSITE" id="PS50109"/>
    </source>
</evidence>
<comment type="caution">
    <text evidence="15">The sequence shown here is derived from an EMBL/GenBank/DDBJ whole genome shotgun (WGS) entry which is preliminary data.</text>
</comment>
<keyword evidence="8 15" id="KW-0418">Kinase</keyword>
<dbReference type="SMART" id="SM00304">
    <property type="entry name" value="HAMP"/>
    <property type="match status" value="1"/>
</dbReference>
<comment type="catalytic activity">
    <reaction evidence="1">
        <text>ATP + protein L-histidine = ADP + protein N-phospho-L-histidine.</text>
        <dbReference type="EC" id="2.7.13.3"/>
    </reaction>
</comment>
<dbReference type="Pfam" id="PF00672">
    <property type="entry name" value="HAMP"/>
    <property type="match status" value="1"/>
</dbReference>
<proteinExistence type="predicted"/>
<dbReference type="InterPro" id="IPR003660">
    <property type="entry name" value="HAMP_dom"/>
</dbReference>
<dbReference type="Gene3D" id="3.30.450.20">
    <property type="entry name" value="PAS domain"/>
    <property type="match status" value="2"/>
</dbReference>
<dbReference type="Gene3D" id="6.10.340.10">
    <property type="match status" value="1"/>
</dbReference>
<dbReference type="PROSITE" id="PS50109">
    <property type="entry name" value="HIS_KIN"/>
    <property type="match status" value="1"/>
</dbReference>
<keyword evidence="5" id="KW-0597">Phosphoprotein</keyword>
<dbReference type="Gene3D" id="3.30.565.10">
    <property type="entry name" value="Histidine kinase-like ATPase, C-terminal domain"/>
    <property type="match status" value="1"/>
</dbReference>
<dbReference type="InterPro" id="IPR005467">
    <property type="entry name" value="His_kinase_dom"/>
</dbReference>
<sequence length="579" mass="66635">MKRWYRRQNFHSKLMFLFLTLILVPVIFLSFMEFSYARRILADKTNDYLKNLASVTLSKIESTVTAIENVAFYINGNDTIQSSLKSEQELADDRLAYYRLHSNIREILSSYALLRQEINAISIRSDSDREYTYTKIRSGTPMDIREYIRDENQYWEVKNGHIVLMKKLYGFPSKKSLGYVALDVNEKSLYDIISDIDLSQEGNVFLVNEEGRILAASSKELSGEVLKEPYINCFGEKEAFYRDVKIGDQNYSIYNSAPISNGWHMMLAIPRDYYLRDVTKLKNIVILVTAITACLAALISALVSRNMTKPLRELTKAMENFGQGDFNINCEVNSEDEIGRLSHTFNQMVNDMNSLVSTVYEQKVMKQEAQMKSLQMQINPHFLYNTLDTINWMARIRHADDIGDMVAALGNMMRYSLEKKSFVRIREEVKNLEDYLAIQNYRYQDKMEAVIKIDESLMDLSIPRLLIQPILENAIVHGIEEKLDKGHIVVAAWLEGDDLYIQVEDDGVGMTEEAISQILSEDYSMKKRGHTSIGVVNVNRRIQMIYGQDYGLLIQSVLGAGTRMTIHIPAVLKEQNEIK</sequence>
<organism evidence="15 16">
    <name type="scientific">Lacrimispora xylanisolvens</name>
    <dbReference type="NCBI Taxonomy" id="384636"/>
    <lineage>
        <taxon>Bacteria</taxon>
        <taxon>Bacillati</taxon>
        <taxon>Bacillota</taxon>
        <taxon>Clostridia</taxon>
        <taxon>Lachnospirales</taxon>
        <taxon>Lachnospiraceae</taxon>
        <taxon>Lacrimispora</taxon>
    </lineage>
</organism>
<dbReference type="CDD" id="cd06225">
    <property type="entry name" value="HAMP"/>
    <property type="match status" value="1"/>
</dbReference>
<evidence type="ECO:0000256" key="5">
    <source>
        <dbReference type="ARBA" id="ARBA00022553"/>
    </source>
</evidence>
<dbReference type="SUPFAM" id="SSF55874">
    <property type="entry name" value="ATPase domain of HSP90 chaperone/DNA topoisomerase II/histidine kinase"/>
    <property type="match status" value="1"/>
</dbReference>
<keyword evidence="9 12" id="KW-1133">Transmembrane helix</keyword>
<dbReference type="PROSITE" id="PS50885">
    <property type="entry name" value="HAMP"/>
    <property type="match status" value="1"/>
</dbReference>
<dbReference type="GO" id="GO:0000155">
    <property type="term" value="F:phosphorelay sensor kinase activity"/>
    <property type="evidence" value="ECO:0007669"/>
    <property type="project" value="InterPro"/>
</dbReference>
<dbReference type="InterPro" id="IPR010559">
    <property type="entry name" value="Sig_transdc_His_kin_internal"/>
</dbReference>
<keyword evidence="7 12" id="KW-0812">Transmembrane</keyword>
<evidence type="ECO:0000256" key="12">
    <source>
        <dbReference type="SAM" id="Phobius"/>
    </source>
</evidence>
<comment type="subcellular location">
    <subcellularLocation>
        <location evidence="2">Cell membrane</location>
        <topology evidence="2">Multi-pass membrane protein</topology>
    </subcellularLocation>
</comment>
<keyword evidence="4" id="KW-1003">Cell membrane</keyword>
<evidence type="ECO:0000256" key="11">
    <source>
        <dbReference type="ARBA" id="ARBA00023136"/>
    </source>
</evidence>
<evidence type="ECO:0000256" key="6">
    <source>
        <dbReference type="ARBA" id="ARBA00022679"/>
    </source>
</evidence>
<dbReference type="SUPFAM" id="SSF158472">
    <property type="entry name" value="HAMP domain-like"/>
    <property type="match status" value="1"/>
</dbReference>
<evidence type="ECO:0000256" key="9">
    <source>
        <dbReference type="ARBA" id="ARBA00022989"/>
    </source>
</evidence>
<dbReference type="SMART" id="SM00387">
    <property type="entry name" value="HATPase_c"/>
    <property type="match status" value="1"/>
</dbReference>
<keyword evidence="10" id="KW-0902">Two-component regulatory system</keyword>
<feature type="transmembrane region" description="Helical" evidence="12">
    <location>
        <begin position="284"/>
        <end position="303"/>
    </location>
</feature>
<evidence type="ECO:0000259" key="14">
    <source>
        <dbReference type="PROSITE" id="PS50885"/>
    </source>
</evidence>
<dbReference type="InterPro" id="IPR003594">
    <property type="entry name" value="HATPase_dom"/>
</dbReference>
<dbReference type="Pfam" id="PF02518">
    <property type="entry name" value="HATPase_c"/>
    <property type="match status" value="1"/>
</dbReference>
<accession>A0A2S6HX56</accession>
<dbReference type="EMBL" id="PTJA01000002">
    <property type="protein sequence ID" value="PPK82592.1"/>
    <property type="molecule type" value="Genomic_DNA"/>
</dbReference>
<name>A0A2S6HX56_9FIRM</name>
<evidence type="ECO:0000256" key="8">
    <source>
        <dbReference type="ARBA" id="ARBA00022777"/>
    </source>
</evidence>
<evidence type="ECO:0000256" key="4">
    <source>
        <dbReference type="ARBA" id="ARBA00022475"/>
    </source>
</evidence>
<dbReference type="PANTHER" id="PTHR34220:SF7">
    <property type="entry name" value="SENSOR HISTIDINE KINASE YPDA"/>
    <property type="match status" value="1"/>
</dbReference>
<dbReference type="PANTHER" id="PTHR34220">
    <property type="entry name" value="SENSOR HISTIDINE KINASE YPDA"/>
    <property type="match status" value="1"/>
</dbReference>
<keyword evidence="16" id="KW-1185">Reference proteome</keyword>
<feature type="domain" description="Histidine kinase" evidence="13">
    <location>
        <begin position="466"/>
        <end position="572"/>
    </location>
</feature>
<evidence type="ECO:0000256" key="7">
    <source>
        <dbReference type="ARBA" id="ARBA00022692"/>
    </source>
</evidence>
<dbReference type="Proteomes" id="UP000237749">
    <property type="component" value="Unassembled WGS sequence"/>
</dbReference>
<dbReference type="PRINTS" id="PR00344">
    <property type="entry name" value="BCTRLSENSOR"/>
</dbReference>
<dbReference type="InterPro" id="IPR004358">
    <property type="entry name" value="Sig_transdc_His_kin-like_C"/>
</dbReference>
<evidence type="ECO:0000256" key="10">
    <source>
        <dbReference type="ARBA" id="ARBA00023012"/>
    </source>
</evidence>
<evidence type="ECO:0000256" key="2">
    <source>
        <dbReference type="ARBA" id="ARBA00004651"/>
    </source>
</evidence>
<dbReference type="RefSeq" id="WP_104435215.1">
    <property type="nucleotide sequence ID" value="NZ_PTJA01000002.1"/>
</dbReference>
<dbReference type="AlphaFoldDB" id="A0A2S6HX56"/>